<dbReference type="PANTHER" id="PTHR47723:SF19">
    <property type="entry name" value="POLYNUCLEOTIDYL TRANSFERASE, RIBONUCLEASE H-LIKE SUPERFAMILY PROTEIN"/>
    <property type="match status" value="1"/>
</dbReference>
<dbReference type="GO" id="GO:0004523">
    <property type="term" value="F:RNA-DNA hybrid ribonuclease activity"/>
    <property type="evidence" value="ECO:0007669"/>
    <property type="project" value="InterPro"/>
</dbReference>
<sequence length="290" mass="31622">MVEGRSPCGHTIRPQISTTEKKITIVRWRKPNHQGFKLNTDGASKGSTGLAGAGGIVRDDIGHIVVAFQEFLGIATNTYTEISAVAKGLEIAHNRGLNDIWVEMDSKSLHCVVPTTLMFLLQLILKSTSPWLFPDAPALLFLDSAATGTARQIMLALLLMQFLTLLLQFLFTAYAQFVSSVTVFLACCCNCCVCVSLWFRICCFATTSMLCCFCSATLYLTLRSCDVGVVELLLSVLPKTCFCAEFYVVAIFVSLYFCKPGAVAGHFFCSKFALLLIHSCSAATAAIFLI</sequence>
<feature type="transmembrane region" description="Helical" evidence="1">
    <location>
        <begin position="234"/>
        <end position="257"/>
    </location>
</feature>
<comment type="caution">
    <text evidence="3">The sequence shown here is derived from an EMBL/GenBank/DDBJ whole genome shotgun (WGS) entry which is preliminary data.</text>
</comment>
<reference evidence="3" key="1">
    <citation type="submission" date="2020-06" db="EMBL/GenBank/DDBJ databases">
        <authorList>
            <person name="Li T."/>
            <person name="Hu X."/>
            <person name="Zhang T."/>
            <person name="Song X."/>
            <person name="Zhang H."/>
            <person name="Dai N."/>
            <person name="Sheng W."/>
            <person name="Hou X."/>
            <person name="Wei L."/>
        </authorList>
    </citation>
    <scope>NUCLEOTIDE SEQUENCE</scope>
    <source>
        <strain evidence="3">KEN8</strain>
        <tissue evidence="3">Leaf</tissue>
    </source>
</reference>
<dbReference type="InterPro" id="IPR044730">
    <property type="entry name" value="RNase_H-like_dom_plant"/>
</dbReference>
<evidence type="ECO:0000256" key="1">
    <source>
        <dbReference type="SAM" id="Phobius"/>
    </source>
</evidence>
<feature type="transmembrane region" description="Helical" evidence="1">
    <location>
        <begin position="205"/>
        <end position="222"/>
    </location>
</feature>
<keyword evidence="1" id="KW-0812">Transmembrane</keyword>
<keyword evidence="1" id="KW-1133">Transmembrane helix</keyword>
<feature type="transmembrane region" description="Helical" evidence="1">
    <location>
        <begin position="153"/>
        <end position="174"/>
    </location>
</feature>
<dbReference type="InterPro" id="IPR012337">
    <property type="entry name" value="RNaseH-like_sf"/>
</dbReference>
<dbReference type="InterPro" id="IPR036397">
    <property type="entry name" value="RNaseH_sf"/>
</dbReference>
<dbReference type="EMBL" id="JACGWM010000419">
    <property type="protein sequence ID" value="KAL0305118.1"/>
    <property type="molecule type" value="Genomic_DNA"/>
</dbReference>
<feature type="domain" description="RNase H type-1" evidence="2">
    <location>
        <begin position="39"/>
        <end position="109"/>
    </location>
</feature>
<evidence type="ECO:0000313" key="3">
    <source>
        <dbReference type="EMBL" id="KAL0305118.1"/>
    </source>
</evidence>
<dbReference type="SUPFAM" id="SSF53098">
    <property type="entry name" value="Ribonuclease H-like"/>
    <property type="match status" value="1"/>
</dbReference>
<dbReference type="Pfam" id="PF13456">
    <property type="entry name" value="RVT_3"/>
    <property type="match status" value="1"/>
</dbReference>
<protein>
    <recommendedName>
        <fullName evidence="2">RNase H type-1 domain-containing protein</fullName>
    </recommendedName>
</protein>
<reference evidence="3" key="2">
    <citation type="journal article" date="2024" name="Plant">
        <title>Genomic evolution and insights into agronomic trait innovations of Sesamum species.</title>
        <authorList>
            <person name="Miao H."/>
            <person name="Wang L."/>
            <person name="Qu L."/>
            <person name="Liu H."/>
            <person name="Sun Y."/>
            <person name="Le M."/>
            <person name="Wang Q."/>
            <person name="Wei S."/>
            <person name="Zheng Y."/>
            <person name="Lin W."/>
            <person name="Duan Y."/>
            <person name="Cao H."/>
            <person name="Xiong S."/>
            <person name="Wang X."/>
            <person name="Wei L."/>
            <person name="Li C."/>
            <person name="Ma Q."/>
            <person name="Ju M."/>
            <person name="Zhao R."/>
            <person name="Li G."/>
            <person name="Mu C."/>
            <person name="Tian Q."/>
            <person name="Mei H."/>
            <person name="Zhang T."/>
            <person name="Gao T."/>
            <person name="Zhang H."/>
        </authorList>
    </citation>
    <scope>NUCLEOTIDE SEQUENCE</scope>
    <source>
        <strain evidence="3">KEN8</strain>
    </source>
</reference>
<feature type="transmembrane region" description="Helical" evidence="1">
    <location>
        <begin position="181"/>
        <end position="199"/>
    </location>
</feature>
<dbReference type="PANTHER" id="PTHR47723">
    <property type="entry name" value="OS05G0353850 PROTEIN"/>
    <property type="match status" value="1"/>
</dbReference>
<proteinExistence type="predicted"/>
<dbReference type="InterPro" id="IPR002156">
    <property type="entry name" value="RNaseH_domain"/>
</dbReference>
<dbReference type="AlphaFoldDB" id="A0AAW2KF54"/>
<keyword evidence="1" id="KW-0472">Membrane</keyword>
<organism evidence="3">
    <name type="scientific">Sesamum calycinum</name>
    <dbReference type="NCBI Taxonomy" id="2727403"/>
    <lineage>
        <taxon>Eukaryota</taxon>
        <taxon>Viridiplantae</taxon>
        <taxon>Streptophyta</taxon>
        <taxon>Embryophyta</taxon>
        <taxon>Tracheophyta</taxon>
        <taxon>Spermatophyta</taxon>
        <taxon>Magnoliopsida</taxon>
        <taxon>eudicotyledons</taxon>
        <taxon>Gunneridae</taxon>
        <taxon>Pentapetalae</taxon>
        <taxon>asterids</taxon>
        <taxon>lamiids</taxon>
        <taxon>Lamiales</taxon>
        <taxon>Pedaliaceae</taxon>
        <taxon>Sesamum</taxon>
    </lineage>
</organism>
<evidence type="ECO:0000259" key="2">
    <source>
        <dbReference type="Pfam" id="PF13456"/>
    </source>
</evidence>
<accession>A0AAW2KF54</accession>
<dbReference type="Gene3D" id="3.30.420.10">
    <property type="entry name" value="Ribonuclease H-like superfamily/Ribonuclease H"/>
    <property type="match status" value="1"/>
</dbReference>
<dbReference type="CDD" id="cd06222">
    <property type="entry name" value="RNase_H_like"/>
    <property type="match status" value="1"/>
</dbReference>
<dbReference type="GO" id="GO:0003676">
    <property type="term" value="F:nucleic acid binding"/>
    <property type="evidence" value="ECO:0007669"/>
    <property type="project" value="InterPro"/>
</dbReference>
<name>A0AAW2KF54_9LAMI</name>
<feature type="transmembrane region" description="Helical" evidence="1">
    <location>
        <begin position="263"/>
        <end position="289"/>
    </location>
</feature>
<dbReference type="InterPro" id="IPR053151">
    <property type="entry name" value="RNase_H-like"/>
</dbReference>
<gene>
    <name evidence="3" type="ORF">Scaly_2997600</name>
</gene>